<sequence>MTESVQTFGRKKTAVAVAYVKRGSGLLKLNGCPLDLAQPETLRWKLQEPVLLLGKQRFANVDIRLRVKGGGHVSQVYAVRQAIAKGLVAFYQKYVDEQAKQEIKDQLLAYDRTLLVADPRRCEPKKFGGPGARARFQKSYR</sequence>
<dbReference type="PANTHER" id="PTHR21569:SF16">
    <property type="entry name" value="RIBOSOMAL PROTEIN S16"/>
    <property type="match status" value="1"/>
</dbReference>
<evidence type="ECO:0000256" key="2">
    <source>
        <dbReference type="ARBA" id="ARBA00022980"/>
    </source>
</evidence>
<proteinExistence type="inferred from homology"/>
<dbReference type="EMBL" id="JALJOS010000098">
    <property type="protein sequence ID" value="KAK9816011.1"/>
    <property type="molecule type" value="Genomic_DNA"/>
</dbReference>
<accession>A0AAW1PQQ9</accession>
<comment type="caution">
    <text evidence="7">The sequence shown here is derived from an EMBL/GenBank/DDBJ whole genome shotgun (WGS) entry which is preliminary data.</text>
</comment>
<dbReference type="GO" id="GO:0000462">
    <property type="term" value="P:maturation of SSU-rRNA from tricistronic rRNA transcript (SSU-rRNA, 5.8S rRNA, LSU-rRNA)"/>
    <property type="evidence" value="ECO:0007669"/>
    <property type="project" value="TreeGrafter"/>
</dbReference>
<dbReference type="NCBIfam" id="NF001749">
    <property type="entry name" value="PRK00474.1"/>
    <property type="match status" value="1"/>
</dbReference>
<keyword evidence="3 6" id="KW-0687">Ribonucleoprotein</keyword>
<evidence type="ECO:0000256" key="6">
    <source>
        <dbReference type="RuleBase" id="RU003815"/>
    </source>
</evidence>
<dbReference type="SUPFAM" id="SSF54211">
    <property type="entry name" value="Ribosomal protein S5 domain 2-like"/>
    <property type="match status" value="1"/>
</dbReference>
<dbReference type="Gene3D" id="3.30.230.10">
    <property type="match status" value="1"/>
</dbReference>
<dbReference type="Proteomes" id="UP001438707">
    <property type="component" value="Unassembled WGS sequence"/>
</dbReference>
<keyword evidence="8" id="KW-1185">Reference proteome</keyword>
<evidence type="ECO:0000313" key="7">
    <source>
        <dbReference type="EMBL" id="KAK9816011.1"/>
    </source>
</evidence>
<evidence type="ECO:0000313" key="8">
    <source>
        <dbReference type="Proteomes" id="UP001438707"/>
    </source>
</evidence>
<gene>
    <name evidence="7" type="ORF">WJX74_004260</name>
</gene>
<organism evidence="7 8">
    <name type="scientific">Apatococcus lobatus</name>
    <dbReference type="NCBI Taxonomy" id="904363"/>
    <lineage>
        <taxon>Eukaryota</taxon>
        <taxon>Viridiplantae</taxon>
        <taxon>Chlorophyta</taxon>
        <taxon>core chlorophytes</taxon>
        <taxon>Trebouxiophyceae</taxon>
        <taxon>Chlorellales</taxon>
        <taxon>Chlorellaceae</taxon>
        <taxon>Apatococcus</taxon>
    </lineage>
</organism>
<dbReference type="PANTHER" id="PTHR21569">
    <property type="entry name" value="RIBOSOMAL PROTEIN S9"/>
    <property type="match status" value="1"/>
</dbReference>
<protein>
    <recommendedName>
        <fullName evidence="4">Small ribosomal subunit protein uS9c</fullName>
    </recommendedName>
    <alternativeName>
        <fullName evidence="5">30S ribosomal protein S9, chloroplastic</fullName>
    </alternativeName>
</protein>
<dbReference type="InterPro" id="IPR020568">
    <property type="entry name" value="Ribosomal_Su5_D2-typ_SF"/>
</dbReference>
<name>A0AAW1PQQ9_9CHLO</name>
<dbReference type="FunFam" id="3.30.230.10:FF:000007">
    <property type="entry name" value="40S ribosomal protein S16"/>
    <property type="match status" value="1"/>
</dbReference>
<dbReference type="GO" id="GO:0006412">
    <property type="term" value="P:translation"/>
    <property type="evidence" value="ECO:0007669"/>
    <property type="project" value="InterPro"/>
</dbReference>
<dbReference type="PROSITE" id="PS00360">
    <property type="entry name" value="RIBOSOMAL_S9"/>
    <property type="match status" value="1"/>
</dbReference>
<dbReference type="GO" id="GO:0022627">
    <property type="term" value="C:cytosolic small ribosomal subunit"/>
    <property type="evidence" value="ECO:0007669"/>
    <property type="project" value="TreeGrafter"/>
</dbReference>
<dbReference type="InterPro" id="IPR014721">
    <property type="entry name" value="Ribsml_uS5_D2-typ_fold_subgr"/>
</dbReference>
<dbReference type="AlphaFoldDB" id="A0AAW1PQQ9"/>
<evidence type="ECO:0000256" key="1">
    <source>
        <dbReference type="ARBA" id="ARBA00005251"/>
    </source>
</evidence>
<comment type="similarity">
    <text evidence="1 6">Belongs to the universal ribosomal protein uS9 family.</text>
</comment>
<dbReference type="InterPro" id="IPR000754">
    <property type="entry name" value="Ribosomal_uS9"/>
</dbReference>
<reference evidence="7 8" key="1">
    <citation type="journal article" date="2024" name="Nat. Commun.">
        <title>Phylogenomics reveals the evolutionary origins of lichenization in chlorophyte algae.</title>
        <authorList>
            <person name="Puginier C."/>
            <person name="Libourel C."/>
            <person name="Otte J."/>
            <person name="Skaloud P."/>
            <person name="Haon M."/>
            <person name="Grisel S."/>
            <person name="Petersen M."/>
            <person name="Berrin J.G."/>
            <person name="Delaux P.M."/>
            <person name="Dal Grande F."/>
            <person name="Keller J."/>
        </authorList>
    </citation>
    <scope>NUCLEOTIDE SEQUENCE [LARGE SCALE GENOMIC DNA]</scope>
    <source>
        <strain evidence="7 8">SAG 2145</strain>
    </source>
</reference>
<dbReference type="GO" id="GO:0003723">
    <property type="term" value="F:RNA binding"/>
    <property type="evidence" value="ECO:0007669"/>
    <property type="project" value="TreeGrafter"/>
</dbReference>
<dbReference type="Pfam" id="PF00380">
    <property type="entry name" value="Ribosomal_S9"/>
    <property type="match status" value="1"/>
</dbReference>
<evidence type="ECO:0000256" key="4">
    <source>
        <dbReference type="ARBA" id="ARBA00035152"/>
    </source>
</evidence>
<keyword evidence="2 6" id="KW-0689">Ribosomal protein</keyword>
<evidence type="ECO:0000256" key="3">
    <source>
        <dbReference type="ARBA" id="ARBA00023274"/>
    </source>
</evidence>
<evidence type="ECO:0000256" key="5">
    <source>
        <dbReference type="ARBA" id="ARBA00035437"/>
    </source>
</evidence>
<dbReference type="GO" id="GO:0003735">
    <property type="term" value="F:structural constituent of ribosome"/>
    <property type="evidence" value="ECO:0007669"/>
    <property type="project" value="InterPro"/>
</dbReference>
<dbReference type="InterPro" id="IPR020574">
    <property type="entry name" value="Ribosomal_uS9_CS"/>
</dbReference>